<dbReference type="EMBL" id="JJML01000045">
    <property type="protein sequence ID" value="KGF71908.1"/>
    <property type="molecule type" value="Genomic_DNA"/>
</dbReference>
<comment type="caution">
    <text evidence="1">The sequence shown here is derived from an EMBL/GenBank/DDBJ whole genome shotgun (WGS) entry which is preliminary data.</text>
</comment>
<dbReference type="STRING" id="1497020.DO97_14510"/>
<name>A0A098TM43_9CYAN</name>
<reference evidence="1 2" key="1">
    <citation type="journal article" date="2014" name="Mol. Ecol.">
        <title>Evolution of Synechococcus.</title>
        <authorList>
            <person name="Dvorak P."/>
            <person name="Casamatta D."/>
            <person name="Hasler P."/>
            <person name="Poulickova A."/>
            <person name="Ondrej V."/>
            <person name="Sanges R."/>
        </authorList>
    </citation>
    <scope>NUCLEOTIDE SEQUENCE [LARGE SCALE GENOMIC DNA]</scope>
    <source>
        <strain evidence="1 2">CAUP A 1101</strain>
    </source>
</reference>
<dbReference type="AlphaFoldDB" id="A0A098TM43"/>
<dbReference type="Proteomes" id="UP000030170">
    <property type="component" value="Unassembled WGS sequence"/>
</dbReference>
<proteinExistence type="predicted"/>
<evidence type="ECO:0000313" key="2">
    <source>
        <dbReference type="Proteomes" id="UP000030170"/>
    </source>
</evidence>
<keyword evidence="2" id="KW-1185">Reference proteome</keyword>
<gene>
    <name evidence="1" type="ORF">DO97_14510</name>
</gene>
<evidence type="ECO:0000313" key="1">
    <source>
        <dbReference type="EMBL" id="KGF71908.1"/>
    </source>
</evidence>
<sequence>MLDRENHIAYVNAAKQIQNDFQIDKVTSQYDSVYNSLLERRAVKRVYGEQYNEFVSLLNRGE</sequence>
<protein>
    <submittedName>
        <fullName evidence="1">Uncharacterized protein</fullName>
    </submittedName>
</protein>
<accession>A0A098TM43</accession>
<organism evidence="1 2">
    <name type="scientific">Neosynechococcus sphagnicola sy1</name>
    <dbReference type="NCBI Taxonomy" id="1497020"/>
    <lineage>
        <taxon>Bacteria</taxon>
        <taxon>Bacillati</taxon>
        <taxon>Cyanobacteriota</taxon>
        <taxon>Cyanophyceae</taxon>
        <taxon>Neosynechococcales</taxon>
        <taxon>Neosynechococcaceae</taxon>
        <taxon>Neosynechococcus</taxon>
    </lineage>
</organism>